<evidence type="ECO:0000313" key="3">
    <source>
        <dbReference type="EMBL" id="BAL80558.1"/>
    </source>
</evidence>
<dbReference type="OrthoDB" id="5418498at2"/>
<dbReference type="RefSeq" id="WP_014452964.1">
    <property type="nucleotide sequence ID" value="NC_017096.1"/>
</dbReference>
<accession>A0A7U6GDT2</accession>
<dbReference type="InterPro" id="IPR001173">
    <property type="entry name" value="Glyco_trans_2-like"/>
</dbReference>
<dbReference type="Pfam" id="PF00535">
    <property type="entry name" value="Glycos_transf_2"/>
    <property type="match status" value="1"/>
</dbReference>
<gene>
    <name evidence="3" type="ordered locus">CSE_04320</name>
</gene>
<dbReference type="Gene3D" id="3.90.550.10">
    <property type="entry name" value="Spore Coat Polysaccharide Biosynthesis Protein SpsA, Chain A"/>
    <property type="match status" value="1"/>
</dbReference>
<feature type="domain" description="Glycosyltransferase 2-like" evidence="2">
    <location>
        <begin position="6"/>
        <end position="104"/>
    </location>
</feature>
<sequence length="304" mass="36036">MRVAAIVITYNRHELLKECLDSILSGTVVPDVIVVDNASTDNTPDLVKNYPVKYVRLENNLGPAGGAEAGQRYAYENKYDFVWMLDDDVVVSKDALYELLHYYDLLVRQFNKIFLSSVTYGDKEFKKPFYNLLRYDFRTGLTKKIRDEEFHRDYFEYDIAPMNGLFIPREVFDIVGFFNGKLWGWYDDTEFVLRSKKVGFRGFAITKSKIYHPIEYRKQVKILGKTFTILSGRPYRMYLGTRNNITVQKKFLKPWNFYFIFLPAFIFKRFISIVFFYDNKKEFLKNFFRGIIDGLKEKLEVQNV</sequence>
<feature type="transmembrane region" description="Helical" evidence="1">
    <location>
        <begin position="255"/>
        <end position="277"/>
    </location>
</feature>
<reference evidence="3 4" key="1">
    <citation type="submission" date="2011-01" db="EMBL/GenBank/DDBJ databases">
        <title>Whole genome sequence of Caldisericum exile AZM16c01.</title>
        <authorList>
            <person name="Narita-Yamada S."/>
            <person name="Kawakoshi A."/>
            <person name="Nakamura S."/>
            <person name="Sasagawa M."/>
            <person name="Fukada J."/>
            <person name="Sekine M."/>
            <person name="Kato Y."/>
            <person name="Fukai R."/>
            <person name="Sasaki K."/>
            <person name="Hanamaki A."/>
            <person name="Narita H."/>
            <person name="Konno Y."/>
            <person name="Mori K."/>
            <person name="Yamazaki S."/>
            <person name="Suzuki K."/>
            <person name="Fujita N."/>
        </authorList>
    </citation>
    <scope>NUCLEOTIDE SEQUENCE [LARGE SCALE GENOMIC DNA]</scope>
    <source>
        <strain evidence="4">DSM 21853 / NBRC 104410 / AZM16c01</strain>
    </source>
</reference>
<evidence type="ECO:0000259" key="2">
    <source>
        <dbReference type="Pfam" id="PF00535"/>
    </source>
</evidence>
<dbReference type="PANTHER" id="PTHR43685">
    <property type="entry name" value="GLYCOSYLTRANSFERASE"/>
    <property type="match status" value="1"/>
</dbReference>
<evidence type="ECO:0000313" key="4">
    <source>
        <dbReference type="Proteomes" id="UP000004793"/>
    </source>
</evidence>
<keyword evidence="1" id="KW-0472">Membrane</keyword>
<protein>
    <submittedName>
        <fullName evidence="3">Glycosyltransferase</fullName>
    </submittedName>
</protein>
<keyword evidence="1" id="KW-0812">Transmembrane</keyword>
<dbReference type="PANTHER" id="PTHR43685:SF2">
    <property type="entry name" value="GLYCOSYLTRANSFERASE 2-LIKE DOMAIN-CONTAINING PROTEIN"/>
    <property type="match status" value="1"/>
</dbReference>
<dbReference type="Proteomes" id="UP000004793">
    <property type="component" value="Chromosome"/>
</dbReference>
<dbReference type="InterPro" id="IPR050834">
    <property type="entry name" value="Glycosyltransf_2"/>
</dbReference>
<dbReference type="SUPFAM" id="SSF53448">
    <property type="entry name" value="Nucleotide-diphospho-sugar transferases"/>
    <property type="match status" value="1"/>
</dbReference>
<proteinExistence type="predicted"/>
<keyword evidence="1" id="KW-1133">Transmembrane helix</keyword>
<evidence type="ECO:0000256" key="1">
    <source>
        <dbReference type="SAM" id="Phobius"/>
    </source>
</evidence>
<keyword evidence="4" id="KW-1185">Reference proteome</keyword>
<organism evidence="3 4">
    <name type="scientific">Caldisericum exile (strain DSM 21853 / NBRC 104410 / AZM16c01)</name>
    <dbReference type="NCBI Taxonomy" id="511051"/>
    <lineage>
        <taxon>Bacteria</taxon>
        <taxon>Pseudomonadati</taxon>
        <taxon>Caldisericota/Cryosericota group</taxon>
        <taxon>Caldisericota</taxon>
        <taxon>Caldisericia</taxon>
        <taxon>Caldisericales</taxon>
        <taxon>Caldisericaceae</taxon>
        <taxon>Caldisericum</taxon>
    </lineage>
</organism>
<dbReference type="AlphaFoldDB" id="A0A7U6GDT2"/>
<dbReference type="InterPro" id="IPR029044">
    <property type="entry name" value="Nucleotide-diphossugar_trans"/>
</dbReference>
<dbReference type="KEGG" id="cex:CSE_04320"/>
<name>A0A7U6GDT2_CALEA</name>
<dbReference type="EMBL" id="AP012051">
    <property type="protein sequence ID" value="BAL80558.1"/>
    <property type="molecule type" value="Genomic_DNA"/>
</dbReference>